<reference evidence="3" key="1">
    <citation type="journal article" date="2015" name="Nat. Genet.">
        <title>The pineapple genome and the evolution of CAM photosynthesis.</title>
        <authorList>
            <person name="Ming R."/>
            <person name="VanBuren R."/>
            <person name="Wai C.M."/>
            <person name="Tang H."/>
            <person name="Schatz M.C."/>
            <person name="Bowers J.E."/>
            <person name="Lyons E."/>
            <person name="Wang M.L."/>
            <person name="Chen J."/>
            <person name="Biggers E."/>
            <person name="Zhang J."/>
            <person name="Huang L."/>
            <person name="Zhang L."/>
            <person name="Miao W."/>
            <person name="Zhang J."/>
            <person name="Ye Z."/>
            <person name="Miao C."/>
            <person name="Lin Z."/>
            <person name="Wang H."/>
            <person name="Zhou H."/>
            <person name="Yim W.C."/>
            <person name="Priest H.D."/>
            <person name="Zheng C."/>
            <person name="Woodhouse M."/>
            <person name="Edger P.P."/>
            <person name="Guyot R."/>
            <person name="Guo H.B."/>
            <person name="Guo H."/>
            <person name="Zheng G."/>
            <person name="Singh R."/>
            <person name="Sharma A."/>
            <person name="Min X."/>
            <person name="Zheng Y."/>
            <person name="Lee H."/>
            <person name="Gurtowski J."/>
            <person name="Sedlazeck F.J."/>
            <person name="Harkess A."/>
            <person name="McKain M.R."/>
            <person name="Liao Z."/>
            <person name="Fang J."/>
            <person name="Liu J."/>
            <person name="Zhang X."/>
            <person name="Zhang Q."/>
            <person name="Hu W."/>
            <person name="Qin Y."/>
            <person name="Wang K."/>
            <person name="Chen L.Y."/>
            <person name="Shirley N."/>
            <person name="Lin Y.R."/>
            <person name="Liu L.Y."/>
            <person name="Hernandez A.G."/>
            <person name="Wright C.L."/>
            <person name="Bulone V."/>
            <person name="Tuskan G.A."/>
            <person name="Heath K."/>
            <person name="Zee F."/>
            <person name="Moore P.H."/>
            <person name="Sunkar R."/>
            <person name="Leebens-Mack J.H."/>
            <person name="Mockler T."/>
            <person name="Bennetzen J.L."/>
            <person name="Freeling M."/>
            <person name="Sankoff D."/>
            <person name="Paterson A.H."/>
            <person name="Zhu X."/>
            <person name="Yang X."/>
            <person name="Smith J.A."/>
            <person name="Cushman J.C."/>
            <person name="Paull R.E."/>
            <person name="Yu Q."/>
        </authorList>
    </citation>
    <scope>NUCLEOTIDE SEQUENCE [LARGE SCALE GENOMIC DNA]</scope>
    <source>
        <strain evidence="3">cv. F153</strain>
    </source>
</reference>
<protein>
    <recommendedName>
        <fullName evidence="1">HVA22-like protein</fullName>
    </recommendedName>
</protein>
<keyword evidence="3" id="KW-1185">Reference proteome</keyword>
<accession>A0A6P5FIC4</accession>
<evidence type="ECO:0000256" key="1">
    <source>
        <dbReference type="RuleBase" id="RU362006"/>
    </source>
</evidence>
<sequence length="209" mass="23374">MAIYGGFGGGTCGAAIRLLEPVGLPLLLSPLGSNIVIRTACCTVGIALPVYSTFKAIEKKDQNEQEKWLLYWAAYGSFSLVEIFSDKLLSWFPFYYHTKLAFLVWLQLPSGNGSKHLYSRHLRPFLLKHQARIDRLLNLLSNEINKFISNHRGEIHFVKAAAIKCATTANQMVNDIVQMALPGGMRNTVQDQNSRLRQEADDSDGETDN</sequence>
<dbReference type="InterPro" id="IPR004345">
    <property type="entry name" value="TB2_DP1_HVA22"/>
</dbReference>
<evidence type="ECO:0000256" key="2">
    <source>
        <dbReference type="SAM" id="MobiDB-lite"/>
    </source>
</evidence>
<dbReference type="GeneID" id="109715197"/>
<proteinExistence type="inferred from homology"/>
<dbReference type="OrthoDB" id="10009287at2759"/>
<comment type="similarity">
    <text evidence="1">Belongs to the DP1 family.</text>
</comment>
<name>A0A6P5FIC4_ANACO</name>
<evidence type="ECO:0000313" key="3">
    <source>
        <dbReference type="Proteomes" id="UP000515123"/>
    </source>
</evidence>
<organism evidence="3 4">
    <name type="scientific">Ananas comosus</name>
    <name type="common">Pineapple</name>
    <name type="synonym">Ananas ananas</name>
    <dbReference type="NCBI Taxonomy" id="4615"/>
    <lineage>
        <taxon>Eukaryota</taxon>
        <taxon>Viridiplantae</taxon>
        <taxon>Streptophyta</taxon>
        <taxon>Embryophyta</taxon>
        <taxon>Tracheophyta</taxon>
        <taxon>Spermatophyta</taxon>
        <taxon>Magnoliopsida</taxon>
        <taxon>Liliopsida</taxon>
        <taxon>Poales</taxon>
        <taxon>Bromeliaceae</taxon>
        <taxon>Bromelioideae</taxon>
        <taxon>Ananas</taxon>
    </lineage>
</organism>
<dbReference type="Proteomes" id="UP000515123">
    <property type="component" value="Linkage group 9"/>
</dbReference>
<dbReference type="Pfam" id="PF03134">
    <property type="entry name" value="TB2_DP1_HVA22"/>
    <property type="match status" value="1"/>
</dbReference>
<dbReference type="GO" id="GO:0016020">
    <property type="term" value="C:membrane"/>
    <property type="evidence" value="ECO:0007669"/>
    <property type="project" value="UniProtKB-SubCell"/>
</dbReference>
<dbReference type="PANTHER" id="PTHR12300:SF176">
    <property type="entry name" value="HVA22-LIKE PROTEIN"/>
    <property type="match status" value="1"/>
</dbReference>
<gene>
    <name evidence="4" type="primary">LOC109715197</name>
</gene>
<comment type="subcellular location">
    <subcellularLocation>
        <location evidence="1">Membrane</location>
        <topology evidence="1">Multi-pass membrane protein</topology>
    </subcellularLocation>
</comment>
<reference evidence="4" key="2">
    <citation type="submission" date="2025-08" db="UniProtKB">
        <authorList>
            <consortium name="RefSeq"/>
        </authorList>
    </citation>
    <scope>IDENTIFICATION</scope>
    <source>
        <tissue evidence="4">Leaf</tissue>
    </source>
</reference>
<dbReference type="AlphaFoldDB" id="A0A6P5FIC4"/>
<dbReference type="PANTHER" id="PTHR12300">
    <property type="entry name" value="HVA22-LIKE PROTEINS"/>
    <property type="match status" value="1"/>
</dbReference>
<evidence type="ECO:0000313" key="4">
    <source>
        <dbReference type="RefSeq" id="XP_020095684.1"/>
    </source>
</evidence>
<feature type="region of interest" description="Disordered" evidence="2">
    <location>
        <begin position="187"/>
        <end position="209"/>
    </location>
</feature>
<dbReference type="RefSeq" id="XP_020095684.1">
    <property type="nucleotide sequence ID" value="XM_020240095.1"/>
</dbReference>